<gene>
    <name evidence="4" type="ORF">BCF33_1019</name>
</gene>
<accession>A0A2T0X8X7</accession>
<feature type="domain" description="Flagellar motor switch protein FliG C-terminal" evidence="2">
    <location>
        <begin position="227"/>
        <end position="339"/>
    </location>
</feature>
<dbReference type="InterPro" id="IPR032779">
    <property type="entry name" value="FliG_M"/>
</dbReference>
<dbReference type="GO" id="GO:0006935">
    <property type="term" value="P:chemotaxis"/>
    <property type="evidence" value="ECO:0007669"/>
    <property type="project" value="InterPro"/>
</dbReference>
<dbReference type="RefSeq" id="WP_106159782.1">
    <property type="nucleotide sequence ID" value="NZ_PVTT01000001.1"/>
</dbReference>
<dbReference type="InterPro" id="IPR000090">
    <property type="entry name" value="Flg_Motor_Flig"/>
</dbReference>
<evidence type="ECO:0000256" key="1">
    <source>
        <dbReference type="ARBA" id="ARBA00025598"/>
    </source>
</evidence>
<sequence length="344" mass="35047">MTESLPAATLPPAPPPAMGGADRAALIVRLALDGGHDLPLADLPLPLQERLADRLAALGAVETAAIEGGVAAFAGEVGRLGAAFRPGMGSAIGLLAGRADPLLLERLRRTIGAPPAADPWDVLSEQSPERLAALLVAEHSAAAALALTRLPVPLASRVLSEMPARDARRVAAAIRNVGETPDEVASEVGAALLSALSDGGPSEEAPRRVAAILDAGSLGLRREVLDGLDEAEPGFARAVREVSFGFVDLPGRVAAADVPALLREVPQDLQVAALAAALAEGGPAAEAAEHLLRALPDRLATRLREAVDEAPADPEGGEDAMRVVAGAVRDMAARGDLRLAPLAA</sequence>
<dbReference type="Pfam" id="PF14841">
    <property type="entry name" value="FliG_M"/>
    <property type="match status" value="1"/>
</dbReference>
<dbReference type="GO" id="GO:0071973">
    <property type="term" value="P:bacterial-type flagellum-dependent cell motility"/>
    <property type="evidence" value="ECO:0007669"/>
    <property type="project" value="InterPro"/>
</dbReference>
<comment type="caution">
    <text evidence="4">The sequence shown here is derived from an EMBL/GenBank/DDBJ whole genome shotgun (WGS) entry which is preliminary data.</text>
</comment>
<dbReference type="InterPro" id="IPR023087">
    <property type="entry name" value="Flg_Motor_Flig_C"/>
</dbReference>
<dbReference type="EMBL" id="PVTT01000001">
    <property type="protein sequence ID" value="PRY95400.1"/>
    <property type="molecule type" value="Genomic_DNA"/>
</dbReference>
<organism evidence="4 5">
    <name type="scientific">Hasllibacter halocynthiae</name>
    <dbReference type="NCBI Taxonomy" id="595589"/>
    <lineage>
        <taxon>Bacteria</taxon>
        <taxon>Pseudomonadati</taxon>
        <taxon>Pseudomonadota</taxon>
        <taxon>Alphaproteobacteria</taxon>
        <taxon>Rhodobacterales</taxon>
        <taxon>Roseobacteraceae</taxon>
        <taxon>Hasllibacter</taxon>
    </lineage>
</organism>
<evidence type="ECO:0000313" key="5">
    <source>
        <dbReference type="Proteomes" id="UP000238801"/>
    </source>
</evidence>
<keyword evidence="5" id="KW-1185">Reference proteome</keyword>
<dbReference type="OrthoDB" id="7616820at2"/>
<dbReference type="Gene3D" id="1.10.220.30">
    <property type="match status" value="2"/>
</dbReference>
<dbReference type="GO" id="GO:0003774">
    <property type="term" value="F:cytoskeletal motor activity"/>
    <property type="evidence" value="ECO:0007669"/>
    <property type="project" value="InterPro"/>
</dbReference>
<dbReference type="PANTHER" id="PTHR30534:SF0">
    <property type="entry name" value="FLAGELLAR MOTOR SWITCH PROTEIN FLIG"/>
    <property type="match status" value="1"/>
</dbReference>
<reference evidence="4 5" key="1">
    <citation type="submission" date="2018-03" db="EMBL/GenBank/DDBJ databases">
        <title>Genomic Encyclopedia of Archaeal and Bacterial Type Strains, Phase II (KMG-II): from individual species to whole genera.</title>
        <authorList>
            <person name="Goeker M."/>
        </authorList>
    </citation>
    <scope>NUCLEOTIDE SEQUENCE [LARGE SCALE GENOMIC DNA]</scope>
    <source>
        <strain evidence="4 5">DSM 29318</strain>
    </source>
</reference>
<evidence type="ECO:0000313" key="4">
    <source>
        <dbReference type="EMBL" id="PRY95400.1"/>
    </source>
</evidence>
<dbReference type="Proteomes" id="UP000238801">
    <property type="component" value="Unassembled WGS sequence"/>
</dbReference>
<dbReference type="Pfam" id="PF01706">
    <property type="entry name" value="FliG_C"/>
    <property type="match status" value="1"/>
</dbReference>
<protein>
    <submittedName>
        <fullName evidence="4">FliG-like protein</fullName>
    </submittedName>
</protein>
<proteinExistence type="predicted"/>
<dbReference type="AlphaFoldDB" id="A0A2T0X8X7"/>
<evidence type="ECO:0000259" key="3">
    <source>
        <dbReference type="Pfam" id="PF14841"/>
    </source>
</evidence>
<comment type="function">
    <text evidence="1">FliG is one of three proteins (FliG, FliN, FliM) that forms the rotor-mounted switch complex (C ring), located at the base of the basal body. This complex interacts with the CheY and CheZ chemotaxis proteins, in addition to contacting components of the motor that determine the direction of flagellar rotation.</text>
</comment>
<name>A0A2T0X8X7_9RHOB</name>
<dbReference type="InterPro" id="IPR011002">
    <property type="entry name" value="FliG_a-hlx"/>
</dbReference>
<feature type="domain" description="Flagellar motor switch protein FliG middle" evidence="3">
    <location>
        <begin position="128"/>
        <end position="197"/>
    </location>
</feature>
<evidence type="ECO:0000259" key="2">
    <source>
        <dbReference type="Pfam" id="PF01706"/>
    </source>
</evidence>
<dbReference type="PANTHER" id="PTHR30534">
    <property type="entry name" value="FLAGELLAR MOTOR SWITCH PROTEIN FLIG"/>
    <property type="match status" value="1"/>
</dbReference>
<dbReference type="GO" id="GO:0009288">
    <property type="term" value="C:bacterial-type flagellum"/>
    <property type="evidence" value="ECO:0007669"/>
    <property type="project" value="InterPro"/>
</dbReference>
<dbReference type="SUPFAM" id="SSF48029">
    <property type="entry name" value="FliG"/>
    <property type="match status" value="1"/>
</dbReference>